<keyword evidence="3" id="KW-0812">Transmembrane</keyword>
<dbReference type="Pfam" id="PF00067">
    <property type="entry name" value="p450"/>
    <property type="match status" value="2"/>
</dbReference>
<gene>
    <name evidence="4" type="ORF">FA13DRAFT_1755870</name>
</gene>
<dbReference type="GO" id="GO:0020037">
    <property type="term" value="F:heme binding"/>
    <property type="evidence" value="ECO:0007669"/>
    <property type="project" value="InterPro"/>
</dbReference>
<proteinExistence type="predicted"/>
<sequence>MDRVFLDSITRHSLLTVVVALPVAYAAYLGVSRLYFHPLSRVPGPLLASLTDYYVTYYDIAKDGQMVHQLGRLHARYGPIVRIGPNKLHFADPKAFDLIYRDVRLPKEPWFYDAFNVPLSLFAICDIPKAKEAASVLRPLFSRKNILQVEGVIQDVISHFLQVLSQRSKSSPRTNLHRGFASITMEVITTYSFAKSYGVVAYPSFSHPGLVGFQNSNFIIFVMRHFPLLRSVFFAMPLWLAGWFVPGIYGRRQFIQALDEQIAGILEDPTVLEKEEHEIVNHHLLNPKVGRKPGRRELIRASDITTANACIVAAFNVLKNPEIEVRLRKELMETWPEVETQLSLERLEKLPYLTAVIKEALRLSHGVVSPLPRVTIVSMGQSFMHYNPEIFPNPKEFRPERWLAKGSSDLENYLVPFNKGPRMCTGMNLAWAELYLIIGNMFRKVDMELAGTVNSVIANATMIIVAVILYELESPEGPISDAKQWLQPVFASVLSHFRTLPAPSSHPSSYWPLFSGLARTDSSQIDSTT</sequence>
<dbReference type="PANTHER" id="PTHR24305">
    <property type="entry name" value="CYTOCHROME P450"/>
    <property type="match status" value="1"/>
</dbReference>
<dbReference type="CDD" id="cd11062">
    <property type="entry name" value="CYP58-like"/>
    <property type="match status" value="1"/>
</dbReference>
<dbReference type="InterPro" id="IPR050121">
    <property type="entry name" value="Cytochrome_P450_monoxygenase"/>
</dbReference>
<keyword evidence="2" id="KW-0479">Metal-binding</keyword>
<dbReference type="PRINTS" id="PR00385">
    <property type="entry name" value="P450"/>
</dbReference>
<dbReference type="InterPro" id="IPR036396">
    <property type="entry name" value="Cyt_P450_sf"/>
</dbReference>
<evidence type="ECO:0000256" key="2">
    <source>
        <dbReference type="PIRSR" id="PIRSR602401-1"/>
    </source>
</evidence>
<keyword evidence="2" id="KW-0408">Iron</keyword>
<dbReference type="AlphaFoldDB" id="A0A4Y7T2J4"/>
<feature type="transmembrane region" description="Helical" evidence="3">
    <location>
        <begin position="12"/>
        <end position="31"/>
    </location>
</feature>
<dbReference type="PANTHER" id="PTHR24305:SF152">
    <property type="entry name" value="P450, PUTATIVE (EUROFUNG)-RELATED"/>
    <property type="match status" value="1"/>
</dbReference>
<dbReference type="EMBL" id="QPFP01000033">
    <property type="protein sequence ID" value="TEB28380.1"/>
    <property type="molecule type" value="Genomic_DNA"/>
</dbReference>
<dbReference type="Proteomes" id="UP000298030">
    <property type="component" value="Unassembled WGS sequence"/>
</dbReference>
<keyword evidence="5" id="KW-1185">Reference proteome</keyword>
<dbReference type="Gene3D" id="1.10.630.10">
    <property type="entry name" value="Cytochrome P450"/>
    <property type="match status" value="1"/>
</dbReference>
<dbReference type="SUPFAM" id="SSF48264">
    <property type="entry name" value="Cytochrome P450"/>
    <property type="match status" value="1"/>
</dbReference>
<feature type="binding site" description="axial binding residue" evidence="2">
    <location>
        <position position="424"/>
    </location>
    <ligand>
        <name>heme</name>
        <dbReference type="ChEBI" id="CHEBI:30413"/>
    </ligand>
    <ligandPart>
        <name>Fe</name>
        <dbReference type="ChEBI" id="CHEBI:18248"/>
    </ligandPart>
</feature>
<comment type="caution">
    <text evidence="4">The sequence shown here is derived from an EMBL/GenBank/DDBJ whole genome shotgun (WGS) entry which is preliminary data.</text>
</comment>
<dbReference type="InterPro" id="IPR002401">
    <property type="entry name" value="Cyt_P450_E_grp-I"/>
</dbReference>
<name>A0A4Y7T2J4_COPMI</name>
<organism evidence="4 5">
    <name type="scientific">Coprinellus micaceus</name>
    <name type="common">Glistening ink-cap mushroom</name>
    <name type="synonym">Coprinus micaceus</name>
    <dbReference type="NCBI Taxonomy" id="71717"/>
    <lineage>
        <taxon>Eukaryota</taxon>
        <taxon>Fungi</taxon>
        <taxon>Dikarya</taxon>
        <taxon>Basidiomycota</taxon>
        <taxon>Agaricomycotina</taxon>
        <taxon>Agaricomycetes</taxon>
        <taxon>Agaricomycetidae</taxon>
        <taxon>Agaricales</taxon>
        <taxon>Agaricineae</taxon>
        <taxon>Psathyrellaceae</taxon>
        <taxon>Coprinellus</taxon>
    </lineage>
</organism>
<comment type="cofactor">
    <cofactor evidence="2">
        <name>heme</name>
        <dbReference type="ChEBI" id="CHEBI:30413"/>
    </cofactor>
</comment>
<dbReference type="STRING" id="71717.A0A4Y7T2J4"/>
<reference evidence="4 5" key="1">
    <citation type="journal article" date="2019" name="Nat. Ecol. Evol.">
        <title>Megaphylogeny resolves global patterns of mushroom evolution.</title>
        <authorList>
            <person name="Varga T."/>
            <person name="Krizsan K."/>
            <person name="Foldi C."/>
            <person name="Dima B."/>
            <person name="Sanchez-Garcia M."/>
            <person name="Sanchez-Ramirez S."/>
            <person name="Szollosi G.J."/>
            <person name="Szarkandi J.G."/>
            <person name="Papp V."/>
            <person name="Albert L."/>
            <person name="Andreopoulos W."/>
            <person name="Angelini C."/>
            <person name="Antonin V."/>
            <person name="Barry K.W."/>
            <person name="Bougher N.L."/>
            <person name="Buchanan P."/>
            <person name="Buyck B."/>
            <person name="Bense V."/>
            <person name="Catcheside P."/>
            <person name="Chovatia M."/>
            <person name="Cooper J."/>
            <person name="Damon W."/>
            <person name="Desjardin D."/>
            <person name="Finy P."/>
            <person name="Geml J."/>
            <person name="Haridas S."/>
            <person name="Hughes K."/>
            <person name="Justo A."/>
            <person name="Karasinski D."/>
            <person name="Kautmanova I."/>
            <person name="Kiss B."/>
            <person name="Kocsube S."/>
            <person name="Kotiranta H."/>
            <person name="LaButti K.M."/>
            <person name="Lechner B.E."/>
            <person name="Liimatainen K."/>
            <person name="Lipzen A."/>
            <person name="Lukacs Z."/>
            <person name="Mihaltcheva S."/>
            <person name="Morgado L.N."/>
            <person name="Niskanen T."/>
            <person name="Noordeloos M.E."/>
            <person name="Ohm R.A."/>
            <person name="Ortiz-Santana B."/>
            <person name="Ovrebo C."/>
            <person name="Racz N."/>
            <person name="Riley R."/>
            <person name="Savchenko A."/>
            <person name="Shiryaev A."/>
            <person name="Soop K."/>
            <person name="Spirin V."/>
            <person name="Szebenyi C."/>
            <person name="Tomsovsky M."/>
            <person name="Tulloss R.E."/>
            <person name="Uehling J."/>
            <person name="Grigoriev I.V."/>
            <person name="Vagvolgyi C."/>
            <person name="Papp T."/>
            <person name="Martin F.M."/>
            <person name="Miettinen O."/>
            <person name="Hibbett D.S."/>
            <person name="Nagy L.G."/>
        </authorList>
    </citation>
    <scope>NUCLEOTIDE SEQUENCE [LARGE SCALE GENOMIC DNA]</scope>
    <source>
        <strain evidence="4 5">FP101781</strain>
    </source>
</reference>
<dbReference type="InterPro" id="IPR001128">
    <property type="entry name" value="Cyt_P450"/>
</dbReference>
<dbReference type="GO" id="GO:0016705">
    <property type="term" value="F:oxidoreductase activity, acting on paired donors, with incorporation or reduction of molecular oxygen"/>
    <property type="evidence" value="ECO:0007669"/>
    <property type="project" value="InterPro"/>
</dbReference>
<keyword evidence="2" id="KW-0349">Heme</keyword>
<accession>A0A4Y7T2J4</accession>
<comment type="pathway">
    <text evidence="1">Secondary metabolite biosynthesis.</text>
</comment>
<evidence type="ECO:0000256" key="1">
    <source>
        <dbReference type="ARBA" id="ARBA00005179"/>
    </source>
</evidence>
<evidence type="ECO:0000313" key="4">
    <source>
        <dbReference type="EMBL" id="TEB28380.1"/>
    </source>
</evidence>
<protein>
    <submittedName>
        <fullName evidence="4">Cytochrome P450</fullName>
    </submittedName>
</protein>
<dbReference type="PRINTS" id="PR00463">
    <property type="entry name" value="EP450I"/>
</dbReference>
<dbReference type="GO" id="GO:0005506">
    <property type="term" value="F:iron ion binding"/>
    <property type="evidence" value="ECO:0007669"/>
    <property type="project" value="InterPro"/>
</dbReference>
<dbReference type="GO" id="GO:0004497">
    <property type="term" value="F:monooxygenase activity"/>
    <property type="evidence" value="ECO:0007669"/>
    <property type="project" value="InterPro"/>
</dbReference>
<dbReference type="OrthoDB" id="1470350at2759"/>
<keyword evidence="3" id="KW-0472">Membrane</keyword>
<evidence type="ECO:0000256" key="3">
    <source>
        <dbReference type="SAM" id="Phobius"/>
    </source>
</evidence>
<evidence type="ECO:0000313" key="5">
    <source>
        <dbReference type="Proteomes" id="UP000298030"/>
    </source>
</evidence>
<keyword evidence="3" id="KW-1133">Transmembrane helix</keyword>